<reference evidence="1 2" key="1">
    <citation type="journal article" date="2016" name="Nat. Commun.">
        <title>Thousands of microbial genomes shed light on interconnected biogeochemical processes in an aquifer system.</title>
        <authorList>
            <person name="Anantharaman K."/>
            <person name="Brown C.T."/>
            <person name="Hug L.A."/>
            <person name="Sharon I."/>
            <person name="Castelle C.J."/>
            <person name="Probst A.J."/>
            <person name="Thomas B.C."/>
            <person name="Singh A."/>
            <person name="Wilkins M.J."/>
            <person name="Karaoz U."/>
            <person name="Brodie E.L."/>
            <person name="Williams K.H."/>
            <person name="Hubbard S.S."/>
            <person name="Banfield J.F."/>
        </authorList>
    </citation>
    <scope>NUCLEOTIDE SEQUENCE [LARGE SCALE GENOMIC DNA]</scope>
</reference>
<name>A0A1F7KEY7_9BACT</name>
<dbReference type="Proteomes" id="UP000178450">
    <property type="component" value="Unassembled WGS sequence"/>
</dbReference>
<gene>
    <name evidence="1" type="ORF">A2209_01605</name>
</gene>
<comment type="caution">
    <text evidence="1">The sequence shown here is derived from an EMBL/GenBank/DDBJ whole genome shotgun (WGS) entry which is preliminary data.</text>
</comment>
<evidence type="ECO:0000313" key="1">
    <source>
        <dbReference type="EMBL" id="OGK66428.1"/>
    </source>
</evidence>
<evidence type="ECO:0000313" key="2">
    <source>
        <dbReference type="Proteomes" id="UP000178450"/>
    </source>
</evidence>
<dbReference type="AlphaFoldDB" id="A0A1F7KEY7"/>
<sequence length="239" mass="28135">MRKENNSCRFCHPERFPSRYFEKYGLDYLDEYPIYNSEQITVIPDVLPGNPNFHGLIVPKIHKHAFAQISNLQNEVAEIACRFERLFNRPPAFFEHGGGSKQQESNIQSVYHEHMHALDPEGLDVIPIMAHFLSQQGIRPRIFNYWDQSDPSPIFELKGLYRGYPYLYVKHGRWGLWIDDPDDNLPSQLTQRFMHSVFSGTTELNWKEIPVNGEFEKLSVHRIKNMIDRLHQCEQEGKF</sequence>
<protein>
    <recommendedName>
        <fullName evidence="3">HIT domain-containing protein</fullName>
    </recommendedName>
</protein>
<accession>A0A1F7KEY7</accession>
<dbReference type="InterPro" id="IPR036265">
    <property type="entry name" value="HIT-like_sf"/>
</dbReference>
<proteinExistence type="predicted"/>
<evidence type="ECO:0008006" key="3">
    <source>
        <dbReference type="Google" id="ProtNLM"/>
    </source>
</evidence>
<organism evidence="1 2">
    <name type="scientific">Candidatus Roizmanbacteria bacterium RIFOXYA1_FULL_41_12</name>
    <dbReference type="NCBI Taxonomy" id="1802082"/>
    <lineage>
        <taxon>Bacteria</taxon>
        <taxon>Candidatus Roizmaniibacteriota</taxon>
    </lineage>
</organism>
<dbReference type="Gene3D" id="3.30.428.10">
    <property type="entry name" value="HIT-like"/>
    <property type="match status" value="1"/>
</dbReference>
<dbReference type="EMBL" id="MGBG01000007">
    <property type="protein sequence ID" value="OGK66428.1"/>
    <property type="molecule type" value="Genomic_DNA"/>
</dbReference>
<dbReference type="SUPFAM" id="SSF54197">
    <property type="entry name" value="HIT-like"/>
    <property type="match status" value="1"/>
</dbReference>